<feature type="compositionally biased region" description="Acidic residues" evidence="1">
    <location>
        <begin position="297"/>
        <end position="307"/>
    </location>
</feature>
<dbReference type="Proteomes" id="UP000275846">
    <property type="component" value="Unassembled WGS sequence"/>
</dbReference>
<dbReference type="AlphaFoldDB" id="A0A183SUT9"/>
<evidence type="ECO:0000313" key="3">
    <source>
        <dbReference type="Proteomes" id="UP000275846"/>
    </source>
</evidence>
<evidence type="ECO:0000256" key="1">
    <source>
        <dbReference type="SAM" id="MobiDB-lite"/>
    </source>
</evidence>
<gene>
    <name evidence="2" type="ORF">SSLN_LOCUS7987</name>
</gene>
<name>A0A183SUT9_SCHSO</name>
<proteinExistence type="predicted"/>
<feature type="region of interest" description="Disordered" evidence="1">
    <location>
        <begin position="279"/>
        <end position="307"/>
    </location>
</feature>
<organism evidence="4">
    <name type="scientific">Schistocephalus solidus</name>
    <name type="common">Tapeworm</name>
    <dbReference type="NCBI Taxonomy" id="70667"/>
    <lineage>
        <taxon>Eukaryota</taxon>
        <taxon>Metazoa</taxon>
        <taxon>Spiralia</taxon>
        <taxon>Lophotrochozoa</taxon>
        <taxon>Platyhelminthes</taxon>
        <taxon>Cestoda</taxon>
        <taxon>Eucestoda</taxon>
        <taxon>Diphyllobothriidea</taxon>
        <taxon>Diphyllobothriidae</taxon>
        <taxon>Schistocephalus</taxon>
    </lineage>
</organism>
<evidence type="ECO:0000313" key="4">
    <source>
        <dbReference type="WBParaSite" id="SSLN_0000829101-mRNA-1"/>
    </source>
</evidence>
<keyword evidence="3" id="KW-1185">Reference proteome</keyword>
<reference evidence="4" key="1">
    <citation type="submission" date="2016-06" db="UniProtKB">
        <authorList>
            <consortium name="WormBaseParasite"/>
        </authorList>
    </citation>
    <scope>IDENTIFICATION</scope>
</reference>
<protein>
    <submittedName>
        <fullName evidence="4">TMEM132 domain-containing protein</fullName>
    </submittedName>
</protein>
<feature type="region of interest" description="Disordered" evidence="1">
    <location>
        <begin position="13"/>
        <end position="49"/>
    </location>
</feature>
<feature type="compositionally biased region" description="Basic residues" evidence="1">
    <location>
        <begin position="37"/>
        <end position="49"/>
    </location>
</feature>
<reference evidence="2 3" key="2">
    <citation type="submission" date="2018-11" db="EMBL/GenBank/DDBJ databases">
        <authorList>
            <consortium name="Pathogen Informatics"/>
        </authorList>
    </citation>
    <scope>NUCLEOTIDE SEQUENCE [LARGE SCALE GENOMIC DNA]</scope>
    <source>
        <strain evidence="2 3">NST_G2</strain>
    </source>
</reference>
<evidence type="ECO:0000313" key="2">
    <source>
        <dbReference type="EMBL" id="VDL94372.1"/>
    </source>
</evidence>
<dbReference type="WBParaSite" id="SSLN_0000829101-mRNA-1">
    <property type="protein sequence ID" value="SSLN_0000829101-mRNA-1"/>
    <property type="gene ID" value="SSLN_0000829101"/>
</dbReference>
<sequence>MPHMEGAVALLGTASRHGSQSPHSRRMNGLDSGLGPKRGKKERGRCRRMRSRGSQHLFIIIHQRPRLNLPMREWYYLFAAADEDVCDSKRWPKDINAVPRTPANTERVESEVQHQGVTITVASLDRKQGHTLHSEAAVNRSTSSLDKDEDTVIRTASETEFVPPPVPMTSYSESIHVEETHGDPVVQVDYYINEDGQQVKRIIQRHKTTVTTVRNESKERRETQLIPLWTLEQPLSEEETSGSFSFDNPHTILPLGVNVHLHRQFPASHSAAFRQTFTRSYDKKETETNGVTPMSPENEDEGDSEEEGTVFGAGLQNEEAAIVATLYFMVPLPSGSVVCADCALKSPRTTGLPLATVGRRSSLNLFLTSSESVIGVRGADDGGELGSPKTQVLAWFGSEEDVGSSHLVQLTLFAESGLAEGSDLRLLVQQQKRPPFWLVA</sequence>
<dbReference type="EMBL" id="UYSU01034414">
    <property type="protein sequence ID" value="VDL94372.1"/>
    <property type="molecule type" value="Genomic_DNA"/>
</dbReference>
<accession>A0A183SUT9</accession>